<sequence length="220" mass="24642">MDLFDQYRIFSDEPESEFPLGDIDYGFDFVSYADKNGFELPAQAAEPTDQHQPAPFDSPALTIESAESTQISSYSFDKQWAFKPLEGFEQLSQNWEVDRTVSLSSADIEHNYLNLPPDEDVQTQKADFGPASNPAAIKEKIIEKRKRLSLDSKKPGTNGSEAKSPLHMGRPSLSPVKSFRYRSKSLIGSSSTSGSPTNPFYKPPDILWKYCDPSSSGWRK</sequence>
<evidence type="ECO:0000313" key="2">
    <source>
        <dbReference type="EMBL" id="KAH3669687.1"/>
    </source>
</evidence>
<accession>A0A9P8PE88</accession>
<reference evidence="2" key="1">
    <citation type="journal article" date="2021" name="Open Biol.">
        <title>Shared evolutionary footprints suggest mitochondrial oxidative damage underlies multiple complex I losses in fungi.</title>
        <authorList>
            <person name="Schikora-Tamarit M.A."/>
            <person name="Marcet-Houben M."/>
            <person name="Nosek J."/>
            <person name="Gabaldon T."/>
        </authorList>
    </citation>
    <scope>NUCLEOTIDE SEQUENCE</scope>
    <source>
        <strain evidence="2">NCAIM Y.01608</strain>
    </source>
</reference>
<protein>
    <submittedName>
        <fullName evidence="2">Uncharacterized protein</fullName>
    </submittedName>
</protein>
<reference evidence="2" key="2">
    <citation type="submission" date="2021-01" db="EMBL/GenBank/DDBJ databases">
        <authorList>
            <person name="Schikora-Tamarit M.A."/>
        </authorList>
    </citation>
    <scope>NUCLEOTIDE SEQUENCE</scope>
    <source>
        <strain evidence="2">NCAIM Y.01608</strain>
    </source>
</reference>
<comment type="caution">
    <text evidence="2">The sequence shown here is derived from an EMBL/GenBank/DDBJ whole genome shotgun (WGS) entry which is preliminary data.</text>
</comment>
<gene>
    <name evidence="2" type="ORF">OGATHE_002499</name>
</gene>
<keyword evidence="3" id="KW-1185">Reference proteome</keyword>
<dbReference type="EMBL" id="JAEUBD010000983">
    <property type="protein sequence ID" value="KAH3669687.1"/>
    <property type="molecule type" value="Genomic_DNA"/>
</dbReference>
<feature type="region of interest" description="Disordered" evidence="1">
    <location>
        <begin position="146"/>
        <end position="220"/>
    </location>
</feature>
<evidence type="ECO:0000313" key="3">
    <source>
        <dbReference type="Proteomes" id="UP000788993"/>
    </source>
</evidence>
<dbReference type="Proteomes" id="UP000788993">
    <property type="component" value="Unassembled WGS sequence"/>
</dbReference>
<dbReference type="AlphaFoldDB" id="A0A9P8PE88"/>
<organism evidence="2 3">
    <name type="scientific">Ogataea polymorpha</name>
    <dbReference type="NCBI Taxonomy" id="460523"/>
    <lineage>
        <taxon>Eukaryota</taxon>
        <taxon>Fungi</taxon>
        <taxon>Dikarya</taxon>
        <taxon>Ascomycota</taxon>
        <taxon>Saccharomycotina</taxon>
        <taxon>Pichiomycetes</taxon>
        <taxon>Pichiales</taxon>
        <taxon>Pichiaceae</taxon>
        <taxon>Ogataea</taxon>
    </lineage>
</organism>
<feature type="compositionally biased region" description="Low complexity" evidence="1">
    <location>
        <begin position="184"/>
        <end position="195"/>
    </location>
</feature>
<feature type="region of interest" description="Disordered" evidence="1">
    <location>
        <begin position="114"/>
        <end position="134"/>
    </location>
</feature>
<proteinExistence type="predicted"/>
<evidence type="ECO:0000256" key="1">
    <source>
        <dbReference type="SAM" id="MobiDB-lite"/>
    </source>
</evidence>
<name>A0A9P8PE88_9ASCO</name>